<accession>A0A0E4BPR6</accession>
<organism evidence="1 2">
    <name type="scientific">Bradyrhizobium diazoefficiens</name>
    <dbReference type="NCBI Taxonomy" id="1355477"/>
    <lineage>
        <taxon>Bacteria</taxon>
        <taxon>Pseudomonadati</taxon>
        <taxon>Pseudomonadota</taxon>
        <taxon>Alphaproteobacteria</taxon>
        <taxon>Hyphomicrobiales</taxon>
        <taxon>Nitrobacteraceae</taxon>
        <taxon>Bradyrhizobium</taxon>
    </lineage>
</organism>
<evidence type="ECO:0000313" key="1">
    <source>
        <dbReference type="EMBL" id="BAR57086.1"/>
    </source>
</evidence>
<protein>
    <submittedName>
        <fullName evidence="1">Uncharacterized protein</fullName>
    </submittedName>
</protein>
<sequence length="60" mass="6753">MVRAAAGLYGDENWRKPLEVADHLGSPKLAPNDHYLILINTVKLEHRLRSIHADTNGNIH</sequence>
<evidence type="ECO:0000313" key="2">
    <source>
        <dbReference type="Proteomes" id="UP000063308"/>
    </source>
</evidence>
<name>A0A0E4BPR6_9BRAD</name>
<gene>
    <name evidence="1" type="ORF">NK6_3914</name>
</gene>
<reference evidence="1 2" key="1">
    <citation type="submission" date="2014-11" db="EMBL/GenBank/DDBJ databases">
        <title>Symbiosis island explosion on the genome of extra-slow-growing strains of soybean bradyrhizobia with massive insertion sequences.</title>
        <authorList>
            <person name="Iida T."/>
            <person name="Minamisawa K."/>
        </authorList>
    </citation>
    <scope>NUCLEOTIDE SEQUENCE [LARGE SCALE GENOMIC DNA]</scope>
    <source>
        <strain evidence="1 2">NK6</strain>
    </source>
</reference>
<dbReference type="EMBL" id="AP014685">
    <property type="protein sequence ID" value="BAR57086.1"/>
    <property type="molecule type" value="Genomic_DNA"/>
</dbReference>
<proteinExistence type="predicted"/>
<dbReference type="AlphaFoldDB" id="A0A0E4BPR6"/>
<dbReference type="Proteomes" id="UP000063308">
    <property type="component" value="Chromosome"/>
</dbReference>